<keyword evidence="2 5" id="KW-0812">Transmembrane</keyword>
<proteinExistence type="predicted"/>
<dbReference type="Pfam" id="PF14378">
    <property type="entry name" value="PAP2_3"/>
    <property type="match status" value="2"/>
</dbReference>
<protein>
    <recommendedName>
        <fullName evidence="6">Inositolphosphotransferase Aur1/Ipt1 domain-containing protein</fullName>
    </recommendedName>
</protein>
<feature type="transmembrane region" description="Helical" evidence="5">
    <location>
        <begin position="192"/>
        <end position="212"/>
    </location>
</feature>
<organism evidence="7 8">
    <name type="scientific">Cladonia borealis</name>
    <dbReference type="NCBI Taxonomy" id="184061"/>
    <lineage>
        <taxon>Eukaryota</taxon>
        <taxon>Fungi</taxon>
        <taxon>Dikarya</taxon>
        <taxon>Ascomycota</taxon>
        <taxon>Pezizomycotina</taxon>
        <taxon>Lecanoromycetes</taxon>
        <taxon>OSLEUM clade</taxon>
        <taxon>Lecanoromycetidae</taxon>
        <taxon>Lecanorales</taxon>
        <taxon>Lecanorineae</taxon>
        <taxon>Cladoniaceae</taxon>
        <taxon>Cladonia</taxon>
    </lineage>
</organism>
<comment type="caution">
    <text evidence="7">The sequence shown here is derived from an EMBL/GenBank/DDBJ whole genome shotgun (WGS) entry which is preliminary data.</text>
</comment>
<evidence type="ECO:0000256" key="1">
    <source>
        <dbReference type="ARBA" id="ARBA00004141"/>
    </source>
</evidence>
<sequence>MPSINWLLEPALIVFLLLGGTVANRRRRCSYSRINLGTPKDDQSISSFEDGLSSDDEDSVYANDNAVPSCVFSITGSRDKQSWRTRNIGIFGWETSIATPDTRQYRGYFMSRMLYRYPFLIEAWYWFLIYWVYQIARAVGALRINQGVVHLARDHAFQLISLEQALHIFHELSFQHAFLQYPNVMAFINATYSYVHIPATILFLITLHYITITSTSTAESLHPSTALGDHPTQSLTGSALYQARRRTLATANLIAFIVFTTWPLMPPRLLSDTAVTGPSGEKARAFGFQDTVHRTGKDEGSIWTTNKFCIQWAAMPSLHFGYALLIGLTLMRLPLRTRERGLLSWRRTICVGFGLGYPLLILVAVIATANHFFLDVVGGAIVIALAWAGERVLLNLLPLEDWALSFLRIHKPEDETGSAAIKWERD</sequence>
<evidence type="ECO:0000256" key="4">
    <source>
        <dbReference type="ARBA" id="ARBA00023136"/>
    </source>
</evidence>
<keyword evidence="3 5" id="KW-1133">Transmembrane helix</keyword>
<name>A0AA39RB57_9LECA</name>
<feature type="domain" description="Inositolphosphotransferase Aur1/Ipt1" evidence="6">
    <location>
        <begin position="158"/>
        <end position="209"/>
    </location>
</feature>
<feature type="transmembrane region" description="Helical" evidence="5">
    <location>
        <begin position="372"/>
        <end position="389"/>
    </location>
</feature>
<dbReference type="AlphaFoldDB" id="A0AA39RB57"/>
<dbReference type="GO" id="GO:0016020">
    <property type="term" value="C:membrane"/>
    <property type="evidence" value="ECO:0007669"/>
    <property type="project" value="UniProtKB-SubCell"/>
</dbReference>
<keyword evidence="8" id="KW-1185">Reference proteome</keyword>
<evidence type="ECO:0000256" key="3">
    <source>
        <dbReference type="ARBA" id="ARBA00022989"/>
    </source>
</evidence>
<feature type="transmembrane region" description="Helical" evidence="5">
    <location>
        <begin position="114"/>
        <end position="133"/>
    </location>
</feature>
<dbReference type="PANTHER" id="PTHR31310:SF7">
    <property type="entry name" value="PA-PHOSPHATASE RELATED-FAMILY PROTEIN DDB_G0268928"/>
    <property type="match status" value="1"/>
</dbReference>
<accession>A0AA39RB57</accession>
<dbReference type="EMBL" id="JAFEKC020000001">
    <property type="protein sequence ID" value="KAK0517146.1"/>
    <property type="molecule type" value="Genomic_DNA"/>
</dbReference>
<dbReference type="PANTHER" id="PTHR31310">
    <property type="match status" value="1"/>
</dbReference>
<feature type="transmembrane region" description="Helical" evidence="5">
    <location>
        <begin position="310"/>
        <end position="333"/>
    </location>
</feature>
<comment type="subcellular location">
    <subcellularLocation>
        <location evidence="1">Membrane</location>
        <topology evidence="1">Multi-pass membrane protein</topology>
    </subcellularLocation>
</comment>
<dbReference type="CDD" id="cd03386">
    <property type="entry name" value="PAP2_Aur1_like"/>
    <property type="match status" value="1"/>
</dbReference>
<dbReference type="InterPro" id="IPR052185">
    <property type="entry name" value="IPC_Synthase-Related"/>
</dbReference>
<dbReference type="Proteomes" id="UP001166286">
    <property type="component" value="Unassembled WGS sequence"/>
</dbReference>
<evidence type="ECO:0000256" key="2">
    <source>
        <dbReference type="ARBA" id="ARBA00022692"/>
    </source>
</evidence>
<evidence type="ECO:0000259" key="6">
    <source>
        <dbReference type="Pfam" id="PF14378"/>
    </source>
</evidence>
<reference evidence="7" key="1">
    <citation type="submission" date="2023-03" db="EMBL/GenBank/DDBJ databases">
        <title>Complete genome of Cladonia borealis.</title>
        <authorList>
            <person name="Park H."/>
        </authorList>
    </citation>
    <scope>NUCLEOTIDE SEQUENCE</scope>
    <source>
        <strain evidence="7">ANT050790</strain>
    </source>
</reference>
<feature type="domain" description="Inositolphosphotransferase Aur1/Ipt1" evidence="6">
    <location>
        <begin position="240"/>
        <end position="388"/>
    </location>
</feature>
<feature type="transmembrane region" description="Helical" evidence="5">
    <location>
        <begin position="345"/>
        <end position="366"/>
    </location>
</feature>
<feature type="transmembrane region" description="Helical" evidence="5">
    <location>
        <begin position="6"/>
        <end position="23"/>
    </location>
</feature>
<evidence type="ECO:0000313" key="7">
    <source>
        <dbReference type="EMBL" id="KAK0517146.1"/>
    </source>
</evidence>
<dbReference type="InterPro" id="IPR026841">
    <property type="entry name" value="Aur1/Ipt1"/>
</dbReference>
<gene>
    <name evidence="7" type="ORF">JMJ35_000301</name>
</gene>
<keyword evidence="4 5" id="KW-0472">Membrane</keyword>
<evidence type="ECO:0000313" key="8">
    <source>
        <dbReference type="Proteomes" id="UP001166286"/>
    </source>
</evidence>
<evidence type="ECO:0000256" key="5">
    <source>
        <dbReference type="SAM" id="Phobius"/>
    </source>
</evidence>
<feature type="transmembrane region" description="Helical" evidence="5">
    <location>
        <begin position="248"/>
        <end position="265"/>
    </location>
</feature>